<dbReference type="AlphaFoldDB" id="A0AA38GDX7"/>
<protein>
    <submittedName>
        <fullName evidence="2">Uncharacterized protein</fullName>
    </submittedName>
</protein>
<accession>A0AA38GDX7</accession>
<keyword evidence="3" id="KW-1185">Reference proteome</keyword>
<dbReference type="Proteomes" id="UP000824469">
    <property type="component" value="Unassembled WGS sequence"/>
</dbReference>
<evidence type="ECO:0000313" key="3">
    <source>
        <dbReference type="Proteomes" id="UP000824469"/>
    </source>
</evidence>
<evidence type="ECO:0000256" key="1">
    <source>
        <dbReference type="SAM" id="MobiDB-lite"/>
    </source>
</evidence>
<gene>
    <name evidence="2" type="ORF">KI387_021631</name>
</gene>
<dbReference type="EMBL" id="JAHRHJ020000004">
    <property type="protein sequence ID" value="KAH9319862.1"/>
    <property type="molecule type" value="Genomic_DNA"/>
</dbReference>
<organism evidence="2 3">
    <name type="scientific">Taxus chinensis</name>
    <name type="common">Chinese yew</name>
    <name type="synonym">Taxus wallichiana var. chinensis</name>
    <dbReference type="NCBI Taxonomy" id="29808"/>
    <lineage>
        <taxon>Eukaryota</taxon>
        <taxon>Viridiplantae</taxon>
        <taxon>Streptophyta</taxon>
        <taxon>Embryophyta</taxon>
        <taxon>Tracheophyta</taxon>
        <taxon>Spermatophyta</taxon>
        <taxon>Pinopsida</taxon>
        <taxon>Pinidae</taxon>
        <taxon>Conifers II</taxon>
        <taxon>Cupressales</taxon>
        <taxon>Taxaceae</taxon>
        <taxon>Taxus</taxon>
    </lineage>
</organism>
<feature type="non-terminal residue" evidence="2">
    <location>
        <position position="1"/>
    </location>
</feature>
<name>A0AA38GDX7_TAXCH</name>
<proteinExistence type="predicted"/>
<evidence type="ECO:0000313" key="2">
    <source>
        <dbReference type="EMBL" id="KAH9319862.1"/>
    </source>
</evidence>
<sequence>DEPPPFPQYRRDDVEAPLPAPQPVDPDWVAERPADDTVDDAGVTGAFLVWWA</sequence>
<feature type="region of interest" description="Disordered" evidence="1">
    <location>
        <begin position="1"/>
        <end position="37"/>
    </location>
</feature>
<reference evidence="2 3" key="1">
    <citation type="journal article" date="2021" name="Nat. Plants">
        <title>The Taxus genome provides insights into paclitaxel biosynthesis.</title>
        <authorList>
            <person name="Xiong X."/>
            <person name="Gou J."/>
            <person name="Liao Q."/>
            <person name="Li Y."/>
            <person name="Zhou Q."/>
            <person name="Bi G."/>
            <person name="Li C."/>
            <person name="Du R."/>
            <person name="Wang X."/>
            <person name="Sun T."/>
            <person name="Guo L."/>
            <person name="Liang H."/>
            <person name="Lu P."/>
            <person name="Wu Y."/>
            <person name="Zhang Z."/>
            <person name="Ro D.K."/>
            <person name="Shang Y."/>
            <person name="Huang S."/>
            <person name="Yan J."/>
        </authorList>
    </citation>
    <scope>NUCLEOTIDE SEQUENCE [LARGE SCALE GENOMIC DNA]</scope>
    <source>
        <strain evidence="2">Ta-2019</strain>
    </source>
</reference>
<comment type="caution">
    <text evidence="2">The sequence shown here is derived from an EMBL/GenBank/DDBJ whole genome shotgun (WGS) entry which is preliminary data.</text>
</comment>
<feature type="non-terminal residue" evidence="2">
    <location>
        <position position="52"/>
    </location>
</feature>